<comment type="subcellular location">
    <subcellularLocation>
        <location evidence="3">Cell outer membrane</location>
        <topology evidence="3">Multi-pass membrane protein</topology>
    </subcellularLocation>
</comment>
<dbReference type="EC" id="3.1.1.32" evidence="6"/>
<keyword evidence="16" id="KW-0472">Membrane</keyword>
<organism evidence="21 22">
    <name type="scientific">Desulfosarcina ovata subsp. sediminis</name>
    <dbReference type="NCBI Taxonomy" id="885957"/>
    <lineage>
        <taxon>Bacteria</taxon>
        <taxon>Pseudomonadati</taxon>
        <taxon>Thermodesulfobacteriota</taxon>
        <taxon>Desulfobacteria</taxon>
        <taxon>Desulfobacterales</taxon>
        <taxon>Desulfosarcinaceae</taxon>
        <taxon>Desulfosarcina</taxon>
    </lineage>
</organism>
<evidence type="ECO:0000256" key="19">
    <source>
        <dbReference type="PIRSR" id="PIRSR603187-1"/>
    </source>
</evidence>
<evidence type="ECO:0000256" key="17">
    <source>
        <dbReference type="ARBA" id="ARBA00023237"/>
    </source>
</evidence>
<dbReference type="Pfam" id="PF02253">
    <property type="entry name" value="PLA1"/>
    <property type="match status" value="1"/>
</dbReference>
<evidence type="ECO:0000256" key="3">
    <source>
        <dbReference type="ARBA" id="ARBA00004571"/>
    </source>
</evidence>
<keyword evidence="17" id="KW-0998">Cell outer membrane</keyword>
<evidence type="ECO:0000256" key="14">
    <source>
        <dbReference type="ARBA" id="ARBA00022963"/>
    </source>
</evidence>
<evidence type="ECO:0000256" key="13">
    <source>
        <dbReference type="ARBA" id="ARBA00022837"/>
    </source>
</evidence>
<protein>
    <recommendedName>
        <fullName evidence="18">Phosphatidylcholine 1-acylhydrolase</fullName>
        <ecNumber evidence="6">3.1.1.32</ecNumber>
        <ecNumber evidence="7">3.1.1.4</ecNumber>
    </recommendedName>
</protein>
<evidence type="ECO:0000256" key="20">
    <source>
        <dbReference type="PIRSR" id="PIRSR603187-2"/>
    </source>
</evidence>
<evidence type="ECO:0000256" key="7">
    <source>
        <dbReference type="ARBA" id="ARBA00013278"/>
    </source>
</evidence>
<feature type="active site" description="Proton acceptor" evidence="19">
    <location>
        <position position="217"/>
    </location>
</feature>
<evidence type="ECO:0000256" key="15">
    <source>
        <dbReference type="ARBA" id="ARBA00023098"/>
    </source>
</evidence>
<dbReference type="PRINTS" id="PR01486">
    <property type="entry name" value="PHPHLIPASEA1"/>
</dbReference>
<evidence type="ECO:0000256" key="10">
    <source>
        <dbReference type="ARBA" id="ARBA00022723"/>
    </source>
</evidence>
<dbReference type="KEGG" id="dov:DSCO28_49310"/>
<comment type="catalytic activity">
    <reaction evidence="2">
        <text>a 1,2-diacyl-sn-glycero-3-phosphocholine + H2O = a 1-acyl-sn-glycero-3-phosphocholine + a fatty acid + H(+)</text>
        <dbReference type="Rhea" id="RHEA:15801"/>
        <dbReference type="ChEBI" id="CHEBI:15377"/>
        <dbReference type="ChEBI" id="CHEBI:15378"/>
        <dbReference type="ChEBI" id="CHEBI:28868"/>
        <dbReference type="ChEBI" id="CHEBI:57643"/>
        <dbReference type="ChEBI" id="CHEBI:58168"/>
        <dbReference type="EC" id="3.1.1.4"/>
    </reaction>
</comment>
<keyword evidence="14" id="KW-0442">Lipid degradation</keyword>
<dbReference type="GO" id="GO:0046872">
    <property type="term" value="F:metal ion binding"/>
    <property type="evidence" value="ECO:0007669"/>
    <property type="project" value="UniProtKB-KW"/>
</dbReference>
<proteinExistence type="inferred from homology"/>
<dbReference type="InterPro" id="IPR036541">
    <property type="entry name" value="PLipase_A1_sf"/>
</dbReference>
<keyword evidence="13 20" id="KW-0106">Calcium</keyword>
<dbReference type="InterPro" id="IPR003187">
    <property type="entry name" value="PLipase_A1"/>
</dbReference>
<evidence type="ECO:0000256" key="12">
    <source>
        <dbReference type="ARBA" id="ARBA00022801"/>
    </source>
</evidence>
<evidence type="ECO:0000256" key="18">
    <source>
        <dbReference type="ARBA" id="ARBA00032375"/>
    </source>
</evidence>
<reference evidence="21 22" key="1">
    <citation type="submission" date="2019-11" db="EMBL/GenBank/DDBJ databases">
        <title>Comparative genomics of hydrocarbon-degrading Desulfosarcina strains.</title>
        <authorList>
            <person name="Watanabe M."/>
            <person name="Kojima H."/>
            <person name="Fukui M."/>
        </authorList>
    </citation>
    <scope>NUCLEOTIDE SEQUENCE [LARGE SCALE GENOMIC DNA]</scope>
    <source>
        <strain evidence="21 22">28bB2T</strain>
    </source>
</reference>
<evidence type="ECO:0000256" key="1">
    <source>
        <dbReference type="ARBA" id="ARBA00000111"/>
    </source>
</evidence>
<dbReference type="SUPFAM" id="SSF56931">
    <property type="entry name" value="Outer membrane phospholipase A (OMPLA)"/>
    <property type="match status" value="1"/>
</dbReference>
<dbReference type="EMBL" id="AP021876">
    <property type="protein sequence ID" value="BBO84365.1"/>
    <property type="molecule type" value="Genomic_DNA"/>
</dbReference>
<gene>
    <name evidence="21" type="ORF">DSCO28_49310</name>
</gene>
<comment type="catalytic activity">
    <reaction evidence="1">
        <text>a 1,2-diacyl-sn-glycero-3-phosphocholine + H2O = a 2-acyl-sn-glycero-3-phosphocholine + a fatty acid + H(+)</text>
        <dbReference type="Rhea" id="RHEA:18689"/>
        <dbReference type="ChEBI" id="CHEBI:15377"/>
        <dbReference type="ChEBI" id="CHEBI:15378"/>
        <dbReference type="ChEBI" id="CHEBI:28868"/>
        <dbReference type="ChEBI" id="CHEBI:57643"/>
        <dbReference type="ChEBI" id="CHEBI:57875"/>
        <dbReference type="EC" id="3.1.1.32"/>
    </reaction>
</comment>
<dbReference type="GO" id="GO:0016042">
    <property type="term" value="P:lipid catabolic process"/>
    <property type="evidence" value="ECO:0007669"/>
    <property type="project" value="UniProtKB-KW"/>
</dbReference>
<evidence type="ECO:0000256" key="5">
    <source>
        <dbReference type="ARBA" id="ARBA00011702"/>
    </source>
</evidence>
<keyword evidence="12" id="KW-0378">Hydrolase</keyword>
<name>A0A5K7ZVT2_9BACT</name>
<evidence type="ECO:0000256" key="16">
    <source>
        <dbReference type="ARBA" id="ARBA00023136"/>
    </source>
</evidence>
<comment type="cofactor">
    <cofactor evidence="20">
        <name>Ca(2+)</name>
        <dbReference type="ChEBI" id="CHEBI:29108"/>
    </cofactor>
    <text evidence="20">Binds 1 Ca(2+) ion per monomer.</text>
</comment>
<dbReference type="GO" id="GO:0008970">
    <property type="term" value="F:phospholipase A1 activity"/>
    <property type="evidence" value="ECO:0007669"/>
    <property type="project" value="UniProtKB-EC"/>
</dbReference>
<evidence type="ECO:0000256" key="9">
    <source>
        <dbReference type="ARBA" id="ARBA00022692"/>
    </source>
</evidence>
<keyword evidence="15" id="KW-0443">Lipid metabolism</keyword>
<keyword evidence="8" id="KW-1134">Transmembrane beta strand</keyword>
<keyword evidence="11" id="KW-0732">Signal</keyword>
<feature type="binding site" description="in dimeric form" evidence="20">
    <location>
        <position position="180"/>
    </location>
    <ligand>
        <name>Ca(2+)</name>
        <dbReference type="ChEBI" id="CHEBI:29108"/>
        <label>1</label>
    </ligand>
</feature>
<evidence type="ECO:0000256" key="6">
    <source>
        <dbReference type="ARBA" id="ARBA00013179"/>
    </source>
</evidence>
<feature type="binding site" description="in dimeric form" evidence="20">
    <location>
        <position position="227"/>
    </location>
    <ligand>
        <name>Ca(2+)</name>
        <dbReference type="ChEBI" id="CHEBI:29108"/>
        <label>1</label>
    </ligand>
</feature>
<keyword evidence="9" id="KW-0812">Transmembrane</keyword>
<dbReference type="PANTHER" id="PTHR40457">
    <property type="entry name" value="PHOSPHOLIPASE A1"/>
    <property type="match status" value="1"/>
</dbReference>
<feature type="active site" description="Nucleophile" evidence="19">
    <location>
        <position position="219"/>
    </location>
</feature>
<sequence length="353" mass="40080">MALELYLHNNTDAVISRQLPLRVPCRIDTGRTQRTVNADLSGGQAMSRVDIPEQGFARRQYRLNLPVYAMGTVHLKLLTLETNALTLSVEKPSSEAWRGEQVPLDEGPAMIQSFLDNFSVHEPMYFLLGVDPGIEQSKFQFSFKYRLFNPDGDLAAIAPMVSSLYLGYTQRSVWDLKSASQPFDDTSYMPEIFFELPKIDLNIDRITAFGLRAGFMHESNGKAGNESRSTNYVYLEPIMGIHLGGPFFLKIAPKIYTYVNNNDDTNADLKDYRGYFDLATEIIDPDGLALESHLWWADKGATLQLDLSYPMPRLLPLSLSLYLHAQYFSGYAETLLHYDQRQDVFRLGFSIVR</sequence>
<dbReference type="GO" id="GO:0009279">
    <property type="term" value="C:cell outer membrane"/>
    <property type="evidence" value="ECO:0007669"/>
    <property type="project" value="UniProtKB-SubCell"/>
</dbReference>
<accession>A0A5K7ZVT2</accession>
<dbReference type="Proteomes" id="UP000425960">
    <property type="component" value="Chromosome"/>
</dbReference>
<dbReference type="Gene3D" id="2.40.230.10">
    <property type="entry name" value="Phospholipase A1"/>
    <property type="match status" value="1"/>
</dbReference>
<comment type="subunit">
    <text evidence="5">Homodimer; dimerization is reversible, and the dimeric form is the active one.</text>
</comment>
<dbReference type="GO" id="GO:0004623">
    <property type="term" value="F:phospholipase A2 activity"/>
    <property type="evidence" value="ECO:0007669"/>
    <property type="project" value="UniProtKB-EC"/>
</dbReference>
<comment type="similarity">
    <text evidence="4">Belongs to the phospholipase A1 family.</text>
</comment>
<evidence type="ECO:0000313" key="22">
    <source>
        <dbReference type="Proteomes" id="UP000425960"/>
    </source>
</evidence>
<dbReference type="PANTHER" id="PTHR40457:SF1">
    <property type="entry name" value="PHOSPHOLIPASE A1"/>
    <property type="match status" value="1"/>
</dbReference>
<keyword evidence="10 20" id="KW-0479">Metal-binding</keyword>
<evidence type="ECO:0000256" key="8">
    <source>
        <dbReference type="ARBA" id="ARBA00022452"/>
    </source>
</evidence>
<evidence type="ECO:0000256" key="4">
    <source>
        <dbReference type="ARBA" id="ARBA00010525"/>
    </source>
</evidence>
<dbReference type="AlphaFoldDB" id="A0A5K7ZVT2"/>
<evidence type="ECO:0000256" key="2">
    <source>
        <dbReference type="ARBA" id="ARBA00001604"/>
    </source>
</evidence>
<evidence type="ECO:0000313" key="21">
    <source>
        <dbReference type="EMBL" id="BBO84365.1"/>
    </source>
</evidence>
<evidence type="ECO:0000256" key="11">
    <source>
        <dbReference type="ARBA" id="ARBA00022729"/>
    </source>
</evidence>
<dbReference type="EC" id="3.1.1.4" evidence="7"/>